<dbReference type="InterPro" id="IPR019028">
    <property type="entry name" value="CBM_49"/>
</dbReference>
<evidence type="ECO:0000259" key="1">
    <source>
        <dbReference type="Pfam" id="PF09478"/>
    </source>
</evidence>
<feature type="domain" description="Carbohydrate binding" evidence="1">
    <location>
        <begin position="41"/>
        <end position="102"/>
    </location>
</feature>
<proteinExistence type="predicted"/>
<sequence>LLSTLSIVCFASSVDWTIDRYTESPETVEDLSEISVEAVIISSSWKDGKPIHKYEIRIQNDSDVSICRVKVRINGHVKQFWNLETCKGSYRTPYWLELKPGAFTSQPG</sequence>
<comment type="caution">
    <text evidence="2">The sequence shown here is derived from an EMBL/GenBank/DDBJ whole genome shotgun (WGS) entry which is preliminary data.</text>
</comment>
<feature type="non-terminal residue" evidence="2">
    <location>
        <position position="1"/>
    </location>
</feature>
<dbReference type="EMBL" id="BTSY01000004">
    <property type="protein sequence ID" value="GMT22089.1"/>
    <property type="molecule type" value="Genomic_DNA"/>
</dbReference>
<accession>A0AAV5VWI7</accession>
<evidence type="ECO:0000313" key="2">
    <source>
        <dbReference type="EMBL" id="GMT22089.1"/>
    </source>
</evidence>
<organism evidence="2 3">
    <name type="scientific">Pristionchus fissidentatus</name>
    <dbReference type="NCBI Taxonomy" id="1538716"/>
    <lineage>
        <taxon>Eukaryota</taxon>
        <taxon>Metazoa</taxon>
        <taxon>Ecdysozoa</taxon>
        <taxon>Nematoda</taxon>
        <taxon>Chromadorea</taxon>
        <taxon>Rhabditida</taxon>
        <taxon>Rhabditina</taxon>
        <taxon>Diplogasteromorpha</taxon>
        <taxon>Diplogasteroidea</taxon>
        <taxon>Neodiplogasteridae</taxon>
        <taxon>Pristionchus</taxon>
    </lineage>
</organism>
<evidence type="ECO:0000313" key="3">
    <source>
        <dbReference type="Proteomes" id="UP001432322"/>
    </source>
</evidence>
<reference evidence="2" key="1">
    <citation type="submission" date="2023-10" db="EMBL/GenBank/DDBJ databases">
        <title>Genome assembly of Pristionchus species.</title>
        <authorList>
            <person name="Yoshida K."/>
            <person name="Sommer R.J."/>
        </authorList>
    </citation>
    <scope>NUCLEOTIDE SEQUENCE</scope>
    <source>
        <strain evidence="2">RS5133</strain>
    </source>
</reference>
<feature type="non-terminal residue" evidence="2">
    <location>
        <position position="108"/>
    </location>
</feature>
<protein>
    <recommendedName>
        <fullName evidence="1">Carbohydrate binding domain-containing protein</fullName>
    </recommendedName>
</protein>
<dbReference type="GO" id="GO:0030246">
    <property type="term" value="F:carbohydrate binding"/>
    <property type="evidence" value="ECO:0007669"/>
    <property type="project" value="InterPro"/>
</dbReference>
<keyword evidence="3" id="KW-1185">Reference proteome</keyword>
<dbReference type="Pfam" id="PF09478">
    <property type="entry name" value="CBM49"/>
    <property type="match status" value="1"/>
</dbReference>
<dbReference type="Proteomes" id="UP001432322">
    <property type="component" value="Unassembled WGS sequence"/>
</dbReference>
<name>A0AAV5VWI7_9BILA</name>
<dbReference type="AlphaFoldDB" id="A0AAV5VWI7"/>
<gene>
    <name evidence="2" type="ORF">PFISCL1PPCAC_13386</name>
</gene>